<dbReference type="EMBL" id="JACRSY010000111">
    <property type="protein sequence ID" value="MBC8581799.1"/>
    <property type="molecule type" value="Genomic_DNA"/>
</dbReference>
<dbReference type="Pfam" id="PF05119">
    <property type="entry name" value="Terminase_4"/>
    <property type="match status" value="1"/>
</dbReference>
<organism evidence="1 2">
    <name type="scientific">Zhenhengia yiwuensis</name>
    <dbReference type="NCBI Taxonomy" id="2763666"/>
    <lineage>
        <taxon>Bacteria</taxon>
        <taxon>Bacillati</taxon>
        <taxon>Bacillota</taxon>
        <taxon>Clostridia</taxon>
        <taxon>Lachnospirales</taxon>
        <taxon>Lachnospiraceae</taxon>
        <taxon>Zhenhengia</taxon>
    </lineage>
</organism>
<gene>
    <name evidence="1" type="ORF">H8718_20235</name>
</gene>
<sequence length="156" mass="17449">MARPTKSITTRTGHMSKVDTDKRLEYEAKLRGDSDKIRAPAYLTLQQKKHFRTIVDYLKESGILGNIDVYLLAQTAITIDRIQVCEVAINQDGVVDLEGNPNPHIKIRTAYMKDFFRMCNELSLSPQARAKIANINCSAEAEKTDPLLTILGGGKQ</sequence>
<keyword evidence="2" id="KW-1185">Reference proteome</keyword>
<evidence type="ECO:0000313" key="1">
    <source>
        <dbReference type="EMBL" id="MBC8581799.1"/>
    </source>
</evidence>
<accession>A0A926IG77</accession>
<evidence type="ECO:0000313" key="2">
    <source>
        <dbReference type="Proteomes" id="UP000655830"/>
    </source>
</evidence>
<dbReference type="RefSeq" id="WP_249334863.1">
    <property type="nucleotide sequence ID" value="NZ_JACRSY010000111.1"/>
</dbReference>
<name>A0A926IG77_9FIRM</name>
<dbReference type="NCBIfam" id="TIGR01558">
    <property type="entry name" value="sm_term_P27"/>
    <property type="match status" value="1"/>
</dbReference>
<dbReference type="AlphaFoldDB" id="A0A926IG77"/>
<reference evidence="1" key="1">
    <citation type="submission" date="2020-08" db="EMBL/GenBank/DDBJ databases">
        <title>Genome public.</title>
        <authorList>
            <person name="Liu C."/>
            <person name="Sun Q."/>
        </authorList>
    </citation>
    <scope>NUCLEOTIDE SEQUENCE</scope>
    <source>
        <strain evidence="1">NSJ-12</strain>
    </source>
</reference>
<dbReference type="Proteomes" id="UP000655830">
    <property type="component" value="Unassembled WGS sequence"/>
</dbReference>
<comment type="caution">
    <text evidence="1">The sequence shown here is derived from an EMBL/GenBank/DDBJ whole genome shotgun (WGS) entry which is preliminary data.</text>
</comment>
<dbReference type="InterPro" id="IPR006448">
    <property type="entry name" value="Phage_term_ssu_P27"/>
</dbReference>
<proteinExistence type="predicted"/>
<protein>
    <submittedName>
        <fullName evidence="1">Phage terminase small subunit P27 family</fullName>
    </submittedName>
</protein>